<name>A0A1Q4H4P0_9MYCO</name>
<evidence type="ECO:0000313" key="3">
    <source>
        <dbReference type="Proteomes" id="UP000191039"/>
    </source>
</evidence>
<sequence>MSRHAFAVRTAGALVAGVIGLAAGPVGTAAASPAPVGNAQQTIDELRAQGYRVIVSRLSNRPLTEANVVGVRHGQDYSQNWIIDDEDRDYVYNALAGRTVYVEVN</sequence>
<dbReference type="Proteomes" id="UP000191039">
    <property type="component" value="Unassembled WGS sequence"/>
</dbReference>
<dbReference type="Proteomes" id="UP000220340">
    <property type="component" value="Unassembled WGS sequence"/>
</dbReference>
<proteinExistence type="predicted"/>
<dbReference type="STRING" id="1801.BRW64_26925"/>
<protein>
    <submittedName>
        <fullName evidence="2">Uncharacterized protein</fullName>
    </submittedName>
</protein>
<dbReference type="AlphaFoldDB" id="A0A1Q4H4P0"/>
<reference evidence="2 4" key="2">
    <citation type="submission" date="2017-10" db="EMBL/GenBank/DDBJ databases">
        <title>The new phylogeny of genus Mycobacterium.</title>
        <authorList>
            <person name="Tortoli E."/>
            <person name="Trovato A."/>
            <person name="Cirillo D.M."/>
        </authorList>
    </citation>
    <scope>NUCLEOTIDE SEQUENCE [LARGE SCALE GENOMIC DNA]</scope>
    <source>
        <strain evidence="2 4">IP141170001</strain>
    </source>
</reference>
<evidence type="ECO:0000313" key="4">
    <source>
        <dbReference type="Proteomes" id="UP000220340"/>
    </source>
</evidence>
<evidence type="ECO:0000313" key="2">
    <source>
        <dbReference type="EMBL" id="PEG52128.1"/>
    </source>
</evidence>
<dbReference type="RefSeq" id="WP_073859540.1">
    <property type="nucleotide sequence ID" value="NZ_BAAATC010000021.1"/>
</dbReference>
<dbReference type="EMBL" id="MIJD01000203">
    <property type="protein sequence ID" value="OPE52597.1"/>
    <property type="molecule type" value="Genomic_DNA"/>
</dbReference>
<accession>A0A1Q4H4P0</accession>
<dbReference type="EMBL" id="PDCR01000036">
    <property type="protein sequence ID" value="PEG52128.1"/>
    <property type="molecule type" value="Genomic_DNA"/>
</dbReference>
<evidence type="ECO:0000313" key="1">
    <source>
        <dbReference type="EMBL" id="OPE52597.1"/>
    </source>
</evidence>
<keyword evidence="4" id="KW-1185">Reference proteome</keyword>
<gene>
    <name evidence="1" type="ORF">BV510_18205</name>
    <name evidence="2" type="ORF">CRI78_23000</name>
</gene>
<comment type="caution">
    <text evidence="2">The sequence shown here is derived from an EMBL/GenBank/DDBJ whole genome shotgun (WGS) entry which is preliminary data.</text>
</comment>
<dbReference type="OrthoDB" id="4748352at2"/>
<reference evidence="1 3" key="1">
    <citation type="submission" date="2016-09" db="EMBL/GenBank/DDBJ databases">
        <title>genome sequences of unsequenced Mycobacteria.</title>
        <authorList>
            <person name="Greninger A.L."/>
            <person name="Jerome K.R."/>
            <person name="Mcnair B."/>
            <person name="Wallis C."/>
            <person name="Fang F."/>
        </authorList>
    </citation>
    <scope>NUCLEOTIDE SEQUENCE [LARGE SCALE GENOMIC DNA]</scope>
    <source>
        <strain evidence="1 3">BM1</strain>
    </source>
</reference>
<organism evidence="2 4">
    <name type="scientific">Mycolicibacterium diernhoferi</name>
    <dbReference type="NCBI Taxonomy" id="1801"/>
    <lineage>
        <taxon>Bacteria</taxon>
        <taxon>Bacillati</taxon>
        <taxon>Actinomycetota</taxon>
        <taxon>Actinomycetes</taxon>
        <taxon>Mycobacteriales</taxon>
        <taxon>Mycobacteriaceae</taxon>
        <taxon>Mycolicibacterium</taxon>
    </lineage>
</organism>